<evidence type="ECO:0000313" key="8">
    <source>
        <dbReference type="Proteomes" id="UP000504635"/>
    </source>
</evidence>
<feature type="domain" description="RING-type" evidence="7">
    <location>
        <begin position="71"/>
        <end position="113"/>
    </location>
</feature>
<dbReference type="InterPro" id="IPR019787">
    <property type="entry name" value="Znf_PHD-finger"/>
</dbReference>
<dbReference type="GeneID" id="115889197"/>
<feature type="region of interest" description="Disordered" evidence="5">
    <location>
        <begin position="1"/>
        <end position="67"/>
    </location>
</feature>
<dbReference type="SMART" id="SM00184">
    <property type="entry name" value="RING"/>
    <property type="match status" value="2"/>
</dbReference>
<dbReference type="InterPro" id="IPR001841">
    <property type="entry name" value="Znf_RING"/>
</dbReference>
<feature type="domain" description="PHD-type" evidence="6">
    <location>
        <begin position="154"/>
        <end position="204"/>
    </location>
</feature>
<evidence type="ECO:0000259" key="6">
    <source>
        <dbReference type="PROSITE" id="PS50016"/>
    </source>
</evidence>
<dbReference type="SUPFAM" id="SSF57850">
    <property type="entry name" value="RING/U-box"/>
    <property type="match status" value="1"/>
</dbReference>
<dbReference type="OrthoDB" id="1935339at2759"/>
<dbReference type="Pfam" id="PF00628">
    <property type="entry name" value="PHD"/>
    <property type="match status" value="1"/>
</dbReference>
<evidence type="ECO:0000256" key="2">
    <source>
        <dbReference type="ARBA" id="ARBA00022771"/>
    </source>
</evidence>
<dbReference type="PROSITE" id="PS50089">
    <property type="entry name" value="ZF_RING_2"/>
    <property type="match status" value="1"/>
</dbReference>
<evidence type="ECO:0000313" key="9">
    <source>
        <dbReference type="RefSeq" id="XP_030765010.1"/>
    </source>
</evidence>
<evidence type="ECO:0000256" key="5">
    <source>
        <dbReference type="SAM" id="MobiDB-lite"/>
    </source>
</evidence>
<accession>A0A6J2YQE1</accession>
<name>A0A6J2YQE1_SITOR</name>
<dbReference type="Proteomes" id="UP000504635">
    <property type="component" value="Unplaced"/>
</dbReference>
<dbReference type="AlphaFoldDB" id="A0A6J2YQE1"/>
<proteinExistence type="predicted"/>
<gene>
    <name evidence="9" type="primary">LOC115889197</name>
</gene>
<keyword evidence="1" id="KW-0479">Metal-binding</keyword>
<dbReference type="Gene3D" id="3.30.40.10">
    <property type="entry name" value="Zinc/RING finger domain, C3HC4 (zinc finger)"/>
    <property type="match status" value="2"/>
</dbReference>
<dbReference type="PROSITE" id="PS50016">
    <property type="entry name" value="ZF_PHD_2"/>
    <property type="match status" value="1"/>
</dbReference>
<dbReference type="Pfam" id="PF13639">
    <property type="entry name" value="zf-RING_2"/>
    <property type="match status" value="1"/>
</dbReference>
<evidence type="ECO:0000259" key="7">
    <source>
        <dbReference type="PROSITE" id="PS50089"/>
    </source>
</evidence>
<protein>
    <submittedName>
        <fullName evidence="9">PHD and RING finger domain-containing protein 1-like</fullName>
    </submittedName>
</protein>
<sequence length="207" mass="23401">MNAINGKRKRDASANFSESDSEEGENLENKKLARLVAEVSNYKGEPELEQPTTSSHTENSSDSDTENTNKCPVCLKALHNQVLAVPDTCSHHIFCLSCLEEWTKIKTTCPVDRKEYFSILVLNSEGVVSNQIPIKAPRNQGWTLFNPFTVTNQPSYCEVCGSYHDEERMLLCGGCEMSFHVYCLNPPLDHMPVGMWLCSACWNYYNY</sequence>
<dbReference type="RefSeq" id="XP_030765010.1">
    <property type="nucleotide sequence ID" value="XM_030909150.1"/>
</dbReference>
<dbReference type="PANTHER" id="PTHR12618:SF20">
    <property type="entry name" value="PHD AND RING FINGER DOMAIN-CONTAINING PROTEIN 1"/>
    <property type="match status" value="1"/>
</dbReference>
<feature type="compositionally biased region" description="Basic residues" evidence="5">
    <location>
        <begin position="1"/>
        <end position="10"/>
    </location>
</feature>
<keyword evidence="2 4" id="KW-0863">Zinc-finger</keyword>
<dbReference type="SMART" id="SM00249">
    <property type="entry name" value="PHD"/>
    <property type="match status" value="1"/>
</dbReference>
<dbReference type="GO" id="GO:0008270">
    <property type="term" value="F:zinc ion binding"/>
    <property type="evidence" value="ECO:0007669"/>
    <property type="project" value="UniProtKB-KW"/>
</dbReference>
<dbReference type="PANTHER" id="PTHR12618">
    <property type="entry name" value="PHD AND RING FINGER DOMAIN-CONTAINING PROTEIN 1"/>
    <property type="match status" value="1"/>
</dbReference>
<dbReference type="InterPro" id="IPR019786">
    <property type="entry name" value="Zinc_finger_PHD-type_CS"/>
</dbReference>
<keyword evidence="3" id="KW-0862">Zinc</keyword>
<dbReference type="PROSITE" id="PS01359">
    <property type="entry name" value="ZF_PHD_1"/>
    <property type="match status" value="1"/>
</dbReference>
<evidence type="ECO:0000256" key="3">
    <source>
        <dbReference type="ARBA" id="ARBA00022833"/>
    </source>
</evidence>
<dbReference type="InterPro" id="IPR011011">
    <property type="entry name" value="Znf_FYVE_PHD"/>
</dbReference>
<evidence type="ECO:0000256" key="4">
    <source>
        <dbReference type="PROSITE-ProRule" id="PRU00175"/>
    </source>
</evidence>
<keyword evidence="8" id="KW-1185">Reference proteome</keyword>
<organism evidence="8 9">
    <name type="scientific">Sitophilus oryzae</name>
    <name type="common">Rice weevil</name>
    <name type="synonym">Curculio oryzae</name>
    <dbReference type="NCBI Taxonomy" id="7048"/>
    <lineage>
        <taxon>Eukaryota</taxon>
        <taxon>Metazoa</taxon>
        <taxon>Ecdysozoa</taxon>
        <taxon>Arthropoda</taxon>
        <taxon>Hexapoda</taxon>
        <taxon>Insecta</taxon>
        <taxon>Pterygota</taxon>
        <taxon>Neoptera</taxon>
        <taxon>Endopterygota</taxon>
        <taxon>Coleoptera</taxon>
        <taxon>Polyphaga</taxon>
        <taxon>Cucujiformia</taxon>
        <taxon>Curculionidae</taxon>
        <taxon>Dryophthorinae</taxon>
        <taxon>Sitophilus</taxon>
    </lineage>
</organism>
<feature type="compositionally biased region" description="Polar residues" evidence="5">
    <location>
        <begin position="50"/>
        <end position="67"/>
    </location>
</feature>
<dbReference type="SUPFAM" id="SSF57903">
    <property type="entry name" value="FYVE/PHD zinc finger"/>
    <property type="match status" value="1"/>
</dbReference>
<dbReference type="InParanoid" id="A0A6J2YQE1"/>
<dbReference type="KEGG" id="soy:115889197"/>
<dbReference type="InterPro" id="IPR001965">
    <property type="entry name" value="Znf_PHD"/>
</dbReference>
<reference evidence="9" key="1">
    <citation type="submission" date="2025-08" db="UniProtKB">
        <authorList>
            <consortium name="RefSeq"/>
        </authorList>
    </citation>
    <scope>IDENTIFICATION</scope>
    <source>
        <tissue evidence="9">Gonads</tissue>
    </source>
</reference>
<dbReference type="InterPro" id="IPR013083">
    <property type="entry name" value="Znf_RING/FYVE/PHD"/>
</dbReference>
<evidence type="ECO:0000256" key="1">
    <source>
        <dbReference type="ARBA" id="ARBA00022723"/>
    </source>
</evidence>
<dbReference type="InterPro" id="IPR047157">
    <property type="entry name" value="PHRF1/Atg35"/>
</dbReference>